<gene>
    <name evidence="1" type="ORF">EZS28_051978</name>
</gene>
<dbReference type="Proteomes" id="UP000324800">
    <property type="component" value="Unassembled WGS sequence"/>
</dbReference>
<dbReference type="EMBL" id="SNRW01039917">
    <property type="protein sequence ID" value="KAA6348414.1"/>
    <property type="molecule type" value="Genomic_DNA"/>
</dbReference>
<proteinExistence type="predicted"/>
<reference evidence="1 2" key="1">
    <citation type="submission" date="2019-03" db="EMBL/GenBank/DDBJ databases">
        <title>Single cell metagenomics reveals metabolic interactions within the superorganism composed of flagellate Streblomastix strix and complex community of Bacteroidetes bacteria on its surface.</title>
        <authorList>
            <person name="Treitli S.C."/>
            <person name="Kolisko M."/>
            <person name="Husnik F."/>
            <person name="Keeling P."/>
            <person name="Hampl V."/>
        </authorList>
    </citation>
    <scope>NUCLEOTIDE SEQUENCE [LARGE SCALE GENOMIC DNA]</scope>
    <source>
        <strain evidence="1">ST1C</strain>
    </source>
</reference>
<organism evidence="1 2">
    <name type="scientific">Streblomastix strix</name>
    <dbReference type="NCBI Taxonomy" id="222440"/>
    <lineage>
        <taxon>Eukaryota</taxon>
        <taxon>Metamonada</taxon>
        <taxon>Preaxostyla</taxon>
        <taxon>Oxymonadida</taxon>
        <taxon>Streblomastigidae</taxon>
        <taxon>Streblomastix</taxon>
    </lineage>
</organism>
<name>A0A5J4SQI0_9EUKA</name>
<comment type="caution">
    <text evidence="1">The sequence shown here is derived from an EMBL/GenBank/DDBJ whole genome shotgun (WGS) entry which is preliminary data.</text>
</comment>
<sequence>MLGWFIHIGAYLKYYADFKTKDRLAIEVNMNSNPRTVGFFVNDAEQRLYVVNIPPAIRFWCYISQNNSFKVLKFESLSKPKADPGFFSKKRQWGEEWKK</sequence>
<evidence type="ECO:0000313" key="1">
    <source>
        <dbReference type="EMBL" id="KAA6348414.1"/>
    </source>
</evidence>
<evidence type="ECO:0000313" key="2">
    <source>
        <dbReference type="Proteomes" id="UP000324800"/>
    </source>
</evidence>
<protein>
    <recommendedName>
        <fullName evidence="3">SPRY domain-containing protein</fullName>
    </recommendedName>
</protein>
<accession>A0A5J4SQI0</accession>
<evidence type="ECO:0008006" key="3">
    <source>
        <dbReference type="Google" id="ProtNLM"/>
    </source>
</evidence>
<dbReference type="AlphaFoldDB" id="A0A5J4SQI0"/>